<accession>A0A7D9L5S8</accession>
<dbReference type="AlphaFoldDB" id="A0A7D9L5S8"/>
<feature type="non-terminal residue" evidence="1">
    <location>
        <position position="170"/>
    </location>
</feature>
<dbReference type="PANTHER" id="PTHR33332">
    <property type="entry name" value="REVERSE TRANSCRIPTASE DOMAIN-CONTAINING PROTEIN"/>
    <property type="match status" value="1"/>
</dbReference>
<organism evidence="1 2">
    <name type="scientific">Paramuricea clavata</name>
    <name type="common">Red gorgonian</name>
    <name type="synonym">Violescent sea-whip</name>
    <dbReference type="NCBI Taxonomy" id="317549"/>
    <lineage>
        <taxon>Eukaryota</taxon>
        <taxon>Metazoa</taxon>
        <taxon>Cnidaria</taxon>
        <taxon>Anthozoa</taxon>
        <taxon>Octocorallia</taxon>
        <taxon>Malacalcyonacea</taxon>
        <taxon>Plexauridae</taxon>
        <taxon>Paramuricea</taxon>
    </lineage>
</organism>
<protein>
    <submittedName>
        <fullName evidence="1">Uncharacterized protein</fullName>
    </submittedName>
</protein>
<dbReference type="Proteomes" id="UP001152795">
    <property type="component" value="Unassembled WGS sequence"/>
</dbReference>
<proteinExistence type="predicted"/>
<dbReference type="PROSITE" id="PS50878">
    <property type="entry name" value="RT_POL"/>
    <property type="match status" value="1"/>
</dbReference>
<sequence>RSQKCQVNGELSILKYLKYGVPQGSILGPLLFLIYINDLQNCLQHSTARMFADDTNITVSGKSIKEAEVAVNADLNNIREWLLSNRLSLNLVKTEYLLIGSRHNINTLEEQPRVFIGDEPIKGVQVTKALGVKIDQFLTWDSHIDQISKKISSGISAMKKIKDFTNSDTL</sequence>
<feature type="non-terminal residue" evidence="1">
    <location>
        <position position="1"/>
    </location>
</feature>
<name>A0A7D9L5S8_PARCT</name>
<dbReference type="EMBL" id="CACRXK020014105">
    <property type="protein sequence ID" value="CAB4026265.1"/>
    <property type="molecule type" value="Genomic_DNA"/>
</dbReference>
<dbReference type="OrthoDB" id="445826at2759"/>
<evidence type="ECO:0000313" key="2">
    <source>
        <dbReference type="Proteomes" id="UP001152795"/>
    </source>
</evidence>
<comment type="caution">
    <text evidence="1">The sequence shown here is derived from an EMBL/GenBank/DDBJ whole genome shotgun (WGS) entry which is preliminary data.</text>
</comment>
<evidence type="ECO:0000313" key="1">
    <source>
        <dbReference type="EMBL" id="CAB4026265.1"/>
    </source>
</evidence>
<dbReference type="Pfam" id="PF00078">
    <property type="entry name" value="RVT_1"/>
    <property type="match status" value="1"/>
</dbReference>
<reference evidence="1" key="1">
    <citation type="submission" date="2020-04" db="EMBL/GenBank/DDBJ databases">
        <authorList>
            <person name="Alioto T."/>
            <person name="Alioto T."/>
            <person name="Gomez Garrido J."/>
        </authorList>
    </citation>
    <scope>NUCLEOTIDE SEQUENCE</scope>
    <source>
        <strain evidence="1">A484AB</strain>
    </source>
</reference>
<dbReference type="InterPro" id="IPR000477">
    <property type="entry name" value="RT_dom"/>
</dbReference>
<keyword evidence="2" id="KW-1185">Reference proteome</keyword>
<gene>
    <name evidence="1" type="ORF">PACLA_8A033106</name>
</gene>